<keyword evidence="7 8" id="KW-0472">Membrane</keyword>
<feature type="transmembrane region" description="Helical" evidence="8">
    <location>
        <begin position="41"/>
        <end position="61"/>
    </location>
</feature>
<organism evidence="11 12">
    <name type="scientific">Iris pallida</name>
    <name type="common">Sweet iris</name>
    <dbReference type="NCBI Taxonomy" id="29817"/>
    <lineage>
        <taxon>Eukaryota</taxon>
        <taxon>Viridiplantae</taxon>
        <taxon>Streptophyta</taxon>
        <taxon>Embryophyta</taxon>
        <taxon>Tracheophyta</taxon>
        <taxon>Spermatophyta</taxon>
        <taxon>Magnoliopsida</taxon>
        <taxon>Liliopsida</taxon>
        <taxon>Asparagales</taxon>
        <taxon>Iridaceae</taxon>
        <taxon>Iridoideae</taxon>
        <taxon>Irideae</taxon>
        <taxon>Iris</taxon>
    </lineage>
</organism>
<sequence>MDVEMNKPGPNGTPGAGFATPAYAAPPPPSTTSTPTQTLGIVLRAVAVALTLISAIVMGIAKETVIVNLYDTTTGDLVDTVSVPAKSVQYSAYVYFIAANVIVFAYSSLSMAVSIGRRTTALGISTLLPILDVVMVALLFSCNGATAAITLVAEKGNDNAGWGKFCNAYNNYCGRVTAALVLSMIAAVAYVKLLIFSIISLQKR</sequence>
<evidence type="ECO:0000313" key="12">
    <source>
        <dbReference type="Proteomes" id="UP001140949"/>
    </source>
</evidence>
<dbReference type="PANTHER" id="PTHR36488">
    <property type="entry name" value="CASP-LIKE PROTEIN 1U1"/>
    <property type="match status" value="1"/>
</dbReference>
<comment type="similarity">
    <text evidence="2 8">Belongs to the Casparian strip membrane proteins (CASP) family.</text>
</comment>
<evidence type="ECO:0000256" key="4">
    <source>
        <dbReference type="ARBA" id="ARBA00022475"/>
    </source>
</evidence>
<keyword evidence="12" id="KW-1185">Reference proteome</keyword>
<protein>
    <recommendedName>
        <fullName evidence="8">CASP-like protein</fullName>
    </recommendedName>
</protein>
<evidence type="ECO:0000256" key="9">
    <source>
        <dbReference type="SAM" id="MobiDB-lite"/>
    </source>
</evidence>
<comment type="subunit">
    <text evidence="3 8">Homodimer and heterodimers.</text>
</comment>
<comment type="caution">
    <text evidence="11">The sequence shown here is derived from an EMBL/GenBank/DDBJ whole genome shotgun (WGS) entry which is preliminary data.</text>
</comment>
<keyword evidence="4 8" id="KW-1003">Cell membrane</keyword>
<dbReference type="InterPro" id="IPR006459">
    <property type="entry name" value="CASP/CASPL"/>
</dbReference>
<dbReference type="Proteomes" id="UP001140949">
    <property type="component" value="Unassembled WGS sequence"/>
</dbReference>
<evidence type="ECO:0000256" key="6">
    <source>
        <dbReference type="ARBA" id="ARBA00022989"/>
    </source>
</evidence>
<dbReference type="InterPro" id="IPR006702">
    <property type="entry name" value="CASP_dom"/>
</dbReference>
<evidence type="ECO:0000256" key="2">
    <source>
        <dbReference type="ARBA" id="ARBA00007651"/>
    </source>
</evidence>
<feature type="transmembrane region" description="Helical" evidence="8">
    <location>
        <begin position="127"/>
        <end position="153"/>
    </location>
</feature>
<dbReference type="GO" id="GO:0005886">
    <property type="term" value="C:plasma membrane"/>
    <property type="evidence" value="ECO:0007669"/>
    <property type="project" value="UniProtKB-SubCell"/>
</dbReference>
<evidence type="ECO:0000259" key="10">
    <source>
        <dbReference type="Pfam" id="PF04535"/>
    </source>
</evidence>
<dbReference type="PANTHER" id="PTHR36488:SF8">
    <property type="entry name" value="CASP-LIKE PROTEIN 1U1"/>
    <property type="match status" value="1"/>
</dbReference>
<dbReference type="AlphaFoldDB" id="A0AAX6GCW4"/>
<evidence type="ECO:0000256" key="7">
    <source>
        <dbReference type="ARBA" id="ARBA00023136"/>
    </source>
</evidence>
<proteinExistence type="inferred from homology"/>
<feature type="region of interest" description="Disordered" evidence="9">
    <location>
        <begin position="1"/>
        <end position="32"/>
    </location>
</feature>
<reference evidence="11" key="1">
    <citation type="journal article" date="2023" name="GigaByte">
        <title>Genome assembly of the bearded iris, Iris pallida Lam.</title>
        <authorList>
            <person name="Bruccoleri R.E."/>
            <person name="Oakeley E.J."/>
            <person name="Faust A.M.E."/>
            <person name="Altorfer M."/>
            <person name="Dessus-Babus S."/>
            <person name="Burckhardt D."/>
            <person name="Oertli M."/>
            <person name="Naumann U."/>
            <person name="Petersen F."/>
            <person name="Wong J."/>
        </authorList>
    </citation>
    <scope>NUCLEOTIDE SEQUENCE</scope>
    <source>
        <strain evidence="11">GSM-AAB239-AS_SAM_17_03QT</strain>
    </source>
</reference>
<evidence type="ECO:0000256" key="1">
    <source>
        <dbReference type="ARBA" id="ARBA00004651"/>
    </source>
</evidence>
<feature type="domain" description="Casparian strip membrane protein" evidence="10">
    <location>
        <begin position="35"/>
        <end position="189"/>
    </location>
</feature>
<gene>
    <name evidence="11" type="ORF">M6B38_371425</name>
</gene>
<dbReference type="Pfam" id="PF04535">
    <property type="entry name" value="CASP_dom"/>
    <property type="match status" value="1"/>
</dbReference>
<dbReference type="EMBL" id="JANAVB010020799">
    <property type="protein sequence ID" value="KAJ6826580.1"/>
    <property type="molecule type" value="Genomic_DNA"/>
</dbReference>
<evidence type="ECO:0000313" key="11">
    <source>
        <dbReference type="EMBL" id="KAJ6826580.1"/>
    </source>
</evidence>
<dbReference type="NCBIfam" id="TIGR01569">
    <property type="entry name" value="A_tha_TIGR01569"/>
    <property type="match status" value="1"/>
</dbReference>
<feature type="transmembrane region" description="Helical" evidence="8">
    <location>
        <begin position="92"/>
        <end position="115"/>
    </location>
</feature>
<reference evidence="11" key="2">
    <citation type="submission" date="2023-04" db="EMBL/GenBank/DDBJ databases">
        <authorList>
            <person name="Bruccoleri R.E."/>
            <person name="Oakeley E.J."/>
            <person name="Faust A.-M."/>
            <person name="Dessus-Babus S."/>
            <person name="Altorfer M."/>
            <person name="Burckhardt D."/>
            <person name="Oertli M."/>
            <person name="Naumann U."/>
            <person name="Petersen F."/>
            <person name="Wong J."/>
        </authorList>
    </citation>
    <scope>NUCLEOTIDE SEQUENCE</scope>
    <source>
        <strain evidence="11">GSM-AAB239-AS_SAM_17_03QT</strain>
        <tissue evidence="11">Leaf</tissue>
    </source>
</reference>
<evidence type="ECO:0000256" key="5">
    <source>
        <dbReference type="ARBA" id="ARBA00022692"/>
    </source>
</evidence>
<keyword evidence="6 8" id="KW-1133">Transmembrane helix</keyword>
<evidence type="ECO:0000256" key="3">
    <source>
        <dbReference type="ARBA" id="ARBA00011489"/>
    </source>
</evidence>
<keyword evidence="5 8" id="KW-0812">Transmembrane</keyword>
<evidence type="ECO:0000256" key="8">
    <source>
        <dbReference type="RuleBase" id="RU361233"/>
    </source>
</evidence>
<name>A0AAX6GCW4_IRIPA</name>
<comment type="subcellular location">
    <subcellularLocation>
        <location evidence="1 8">Cell membrane</location>
        <topology evidence="1 8">Multi-pass membrane protein</topology>
    </subcellularLocation>
</comment>
<accession>A0AAX6GCW4</accession>
<feature type="transmembrane region" description="Helical" evidence="8">
    <location>
        <begin position="178"/>
        <end position="201"/>
    </location>
</feature>
<dbReference type="InterPro" id="IPR044173">
    <property type="entry name" value="CASPL"/>
</dbReference>